<keyword evidence="1" id="KW-1133">Transmembrane helix</keyword>
<keyword evidence="1" id="KW-0472">Membrane</keyword>
<dbReference type="AlphaFoldDB" id="A0AAF3F7Q8"/>
<sequence length="790" mass="90512">MAWMRDIRSGHERLPLSSTKKNHAIIIHTKRQIGQVIRSFWTNPVEREKFYSAIRKPTTPKRVFGAERITYRPIGVPVWKRISNHLIYDFPPDNDGLPDSIYRGDLSSYPSDALNSHSPYGPTMDTESDEDETFREFFEDYHLHHFSTFLKNGDEHFAENVISCANYPKNDLLYGVFRIKQAYVNRGVGFALPPPELCGNDKRPKKLFRIDAQITSGQSFLHTLKAIADGITKNETIKGNPMISFTKPKRDGFVHPIGAFMAYGIHEKYDIEENAVSDYARMQNGNMFFAFRGSQENDRFAYSHATFLWTAEETVLVGDKKVTKQIPLPFIYNVDFLLHEKDQMNSEPITSDEILDIMNHKPKQMSLGGIRLELKWDSWSCCSACCCDELDCGNWHATNCHDVESYRTRRGLYHFTKVNDAELRKNDSERVADLFDVKPYKTTGIPVASSIWKLFKLSTEEMSFVWKQVFEMADCAKDNQKKNCTAWDICHGIDRKNIPRVQNDVIDPCSGLEIKEFKANAKKRELIVEEGAVYRIVIDFDHYEQEPMEVSWTRAAQKVNDMEIDDSCEEIQTLYRHPNKRDLLVPSMLHLKESIFVDARWGVKNDLQVLITLKKVPKEPESPVLKIVLIVGIILGYLFLIIVFCLLSCITEIFWLVVLQISAEDLWRRDLFLGRSSSTDNEQTHGVSGIAMNRQGTPFTIHAPDPSAFLGFVSPNRLPASPLAATMETSFGIRSTPLTSVQSPDEPIPSYMPQYNDLSPFNPLNRGPFFAFHGRASPTSLEWLTKHLKF</sequence>
<protein>
    <submittedName>
        <fullName evidence="3">Uncharacterized protein</fullName>
    </submittedName>
</protein>
<keyword evidence="2" id="KW-1185">Reference proteome</keyword>
<feature type="transmembrane region" description="Helical" evidence="1">
    <location>
        <begin position="627"/>
        <end position="659"/>
    </location>
</feature>
<keyword evidence="1" id="KW-0812">Transmembrane</keyword>
<organism evidence="2 3">
    <name type="scientific">Mesorhabditis belari</name>
    <dbReference type="NCBI Taxonomy" id="2138241"/>
    <lineage>
        <taxon>Eukaryota</taxon>
        <taxon>Metazoa</taxon>
        <taxon>Ecdysozoa</taxon>
        <taxon>Nematoda</taxon>
        <taxon>Chromadorea</taxon>
        <taxon>Rhabditida</taxon>
        <taxon>Rhabditina</taxon>
        <taxon>Rhabditomorpha</taxon>
        <taxon>Rhabditoidea</taxon>
        <taxon>Rhabditidae</taxon>
        <taxon>Mesorhabditinae</taxon>
        <taxon>Mesorhabditis</taxon>
    </lineage>
</organism>
<dbReference type="WBParaSite" id="MBELARI_LOCUS2933">
    <property type="protein sequence ID" value="MBELARI_LOCUS2933"/>
    <property type="gene ID" value="MBELARI_LOCUS2933"/>
</dbReference>
<accession>A0AAF3F7Q8</accession>
<name>A0AAF3F7Q8_9BILA</name>
<dbReference type="Proteomes" id="UP000887575">
    <property type="component" value="Unassembled WGS sequence"/>
</dbReference>
<evidence type="ECO:0000313" key="3">
    <source>
        <dbReference type="WBParaSite" id="MBELARI_LOCUS2933"/>
    </source>
</evidence>
<evidence type="ECO:0000313" key="2">
    <source>
        <dbReference type="Proteomes" id="UP000887575"/>
    </source>
</evidence>
<proteinExistence type="predicted"/>
<evidence type="ECO:0000256" key="1">
    <source>
        <dbReference type="SAM" id="Phobius"/>
    </source>
</evidence>
<reference evidence="3" key="1">
    <citation type="submission" date="2024-02" db="UniProtKB">
        <authorList>
            <consortium name="WormBaseParasite"/>
        </authorList>
    </citation>
    <scope>IDENTIFICATION</scope>
</reference>